<evidence type="ECO:0000256" key="1">
    <source>
        <dbReference type="ARBA" id="ARBA00010709"/>
    </source>
</evidence>
<dbReference type="Proteomes" id="UP000102041">
    <property type="component" value="Segment"/>
</dbReference>
<dbReference type="InterPro" id="IPR004997">
    <property type="entry name" value="Herpes_PAP"/>
</dbReference>
<feature type="compositionally biased region" description="Basic and acidic residues" evidence="6">
    <location>
        <begin position="337"/>
        <end position="355"/>
    </location>
</feature>
<dbReference type="EMBL" id="KC503762">
    <property type="protein sequence ID" value="AGE11521.1"/>
    <property type="molecule type" value="Genomic_DNA"/>
</dbReference>
<dbReference type="GO" id="GO:0019079">
    <property type="term" value="P:viral genome replication"/>
    <property type="evidence" value="ECO:0007669"/>
    <property type="project" value="InterPro"/>
</dbReference>
<organismHost>
    <name type="scientific">Cavia porcellus</name>
    <name type="common">Guinea pig</name>
    <dbReference type="NCBI Taxonomy" id="10141"/>
</organismHost>
<name>B7TPW3_GPCMV</name>
<comment type="similarity">
    <text evidence="1">Belongs to the herpesviridae polymerase accessory protein family.</text>
</comment>
<dbReference type="GO" id="GO:0030337">
    <property type="term" value="F:DNA polymerase processivity factor activity"/>
    <property type="evidence" value="ECO:0007669"/>
    <property type="project" value="InterPro"/>
</dbReference>
<protein>
    <recommendedName>
        <fullName evidence="2">DNA polymerase processivity factor</fullName>
    </recommendedName>
    <alternativeName>
        <fullName evidence="5">Polymerase accessory protein</fullName>
    </alternativeName>
</protein>
<dbReference type="InterPro" id="IPR046938">
    <property type="entry name" value="DNA_clamp_sf"/>
</dbReference>
<dbReference type="RefSeq" id="YP_007417817.1">
    <property type="nucleotide sequence ID" value="NC_020231.1"/>
</dbReference>
<organism evidence="8 9">
    <name type="scientific">Guinea pig cytomegalovirus (strain 22122)</name>
    <name type="common">GPCMV</name>
    <dbReference type="NCBI Taxonomy" id="103920"/>
    <lineage>
        <taxon>Viruses</taxon>
        <taxon>Duplodnaviria</taxon>
        <taxon>Heunggongvirae</taxon>
        <taxon>Peploviricota</taxon>
        <taxon>Herviviricetes</taxon>
        <taxon>Herpesvirales</taxon>
        <taxon>Orthoherpesviridae</taxon>
        <taxon>Betaherpesvirinae</taxon>
        <taxon>Quwivirus</taxon>
        <taxon>Quwivirus caviidbeta2</taxon>
    </lineage>
</organism>
<dbReference type="EMBL" id="AB592928">
    <property type="protein sequence ID" value="BAJ78511.1"/>
    <property type="molecule type" value="Genomic_DNA"/>
</dbReference>
<evidence type="ECO:0000313" key="9">
    <source>
        <dbReference type="Proteomes" id="UP000102041"/>
    </source>
</evidence>
<dbReference type="KEGG" id="vg:14536644"/>
<keyword evidence="4" id="KW-0238">DNA-binding</keyword>
<accession>B7TPW3</accession>
<evidence type="ECO:0000313" key="8">
    <source>
        <dbReference type="EMBL" id="BAJ78511.1"/>
    </source>
</evidence>
<dbReference type="GeneID" id="14536644"/>
<dbReference type="Gene3D" id="3.70.10.10">
    <property type="match status" value="1"/>
</dbReference>
<dbReference type="Proteomes" id="UP000132784">
    <property type="component" value="Segment"/>
</dbReference>
<keyword evidence="3" id="KW-0235">DNA replication</keyword>
<dbReference type="SUPFAM" id="SSF55979">
    <property type="entry name" value="DNA clamp"/>
    <property type="match status" value="2"/>
</dbReference>
<evidence type="ECO:0000313" key="7">
    <source>
        <dbReference type="EMBL" id="AGE11521.1"/>
    </source>
</evidence>
<reference evidence="7 10" key="2">
    <citation type="journal article" date="2013" name="Genome Announc.">
        <title>Complete genome sequence of pathogenic Guinea pig cytomegalovirus from salivary gland homogenates of infected animals.</title>
        <authorList>
            <person name="Yang D."/>
            <person name="Tamburro K."/>
            <person name="Dittmer D."/>
            <person name="Cui X."/>
            <person name="McVoy M.A."/>
            <person name="Hernandez-Alvarado N."/>
            <person name="Schleiss M.R."/>
        </authorList>
    </citation>
    <scope>NUCLEOTIDE SEQUENCE [LARGE SCALE GENOMIC DNA]</scope>
    <source>
        <strain evidence="7">21222</strain>
    </source>
</reference>
<feature type="compositionally biased region" description="Gly residues" evidence="6">
    <location>
        <begin position="365"/>
        <end position="378"/>
    </location>
</feature>
<evidence type="ECO:0000256" key="6">
    <source>
        <dbReference type="SAM" id="MobiDB-lite"/>
    </source>
</evidence>
<dbReference type="OrthoDB" id="6900at10239"/>
<dbReference type="Pfam" id="PF03325">
    <property type="entry name" value="Herpes_PAP"/>
    <property type="match status" value="1"/>
</dbReference>
<evidence type="ECO:0000313" key="10">
    <source>
        <dbReference type="Proteomes" id="UP000132784"/>
    </source>
</evidence>
<reference evidence="8 9" key="1">
    <citation type="journal article" date="2011" name="J. Gen. Virol.">
        <title>Re-evaluation of the genome sequence of guinea pig cytomegalovirus.</title>
        <authorList>
            <person name="Kanai K."/>
            <person name="Yamada S."/>
            <person name="Yamamoto Y."/>
            <person name="Fukui Y."/>
            <person name="Kurane I."/>
            <person name="Inoue N."/>
        </authorList>
    </citation>
    <scope>NUCLEOTIDE SEQUENCE [LARGE SCALE GENOMIC DNA]</scope>
    <source>
        <strain evidence="8">22122</strain>
    </source>
</reference>
<dbReference type="GO" id="GO:0006260">
    <property type="term" value="P:DNA replication"/>
    <property type="evidence" value="ECO:0007669"/>
    <property type="project" value="UniProtKB-KW"/>
</dbReference>
<dbReference type="GO" id="GO:0003677">
    <property type="term" value="F:DNA binding"/>
    <property type="evidence" value="ECO:0007669"/>
    <property type="project" value="UniProtKB-KW"/>
</dbReference>
<keyword evidence="10" id="KW-1185">Reference proteome</keyword>
<evidence type="ECO:0000256" key="3">
    <source>
        <dbReference type="ARBA" id="ARBA00022705"/>
    </source>
</evidence>
<gene>
    <name evidence="8" type="primary">GP44</name>
</gene>
<evidence type="ECO:0000256" key="4">
    <source>
        <dbReference type="ARBA" id="ARBA00023125"/>
    </source>
</evidence>
<sequence length="407" mass="44871">MERKTSQREPVTLALRLRPYKAATQQLRSIIRGLKENTTITFLETPAMVVQTARANHVSKITFNSSCLYISDRNEFQRKTINNQVPLVGSFMHLSSNKDLTKLYIQDLSPMYAHISMVATDFNMEFSSACVHNQDVVRENGESFVRADLSHSVVTELIRWVAPYTRAKRTNKKQSAPANTVQMLVHANPPTLKLIICGSGANNELEFVANEHVSFHDVKPVHLMLNTKNFHNALTQCAVTKLSCAIRVLSDHDNIVHLQSKNNSFTVESFVTEEPYSRDIERPLPVSTASAGHRPSQANSIGSGANAVDGVAEDGLSDQTSSVGKKSHGSKKAPSGQDHDQQHGSSQRDKYDQHKITNYMTQKGISGGGSERGGGSGYFGDAKEESDSDESLTFDFVSNVKKQKCSA</sequence>
<proteinExistence type="inferred from homology"/>
<evidence type="ECO:0000256" key="5">
    <source>
        <dbReference type="ARBA" id="ARBA00032287"/>
    </source>
</evidence>
<feature type="region of interest" description="Disordered" evidence="6">
    <location>
        <begin position="274"/>
        <end position="392"/>
    </location>
</feature>
<evidence type="ECO:0000256" key="2">
    <source>
        <dbReference type="ARBA" id="ARBA00015068"/>
    </source>
</evidence>